<dbReference type="GO" id="GO:0003824">
    <property type="term" value="F:catalytic activity"/>
    <property type="evidence" value="ECO:0007669"/>
    <property type="project" value="InterPro"/>
</dbReference>
<dbReference type="GO" id="GO:0046872">
    <property type="term" value="F:metal ion binding"/>
    <property type="evidence" value="ECO:0007669"/>
    <property type="project" value="UniProtKB-KW"/>
</dbReference>
<name>A0A2M7ZVA1_9BACT</name>
<dbReference type="InterPro" id="IPR050377">
    <property type="entry name" value="Radical_SAM_PqqE_MftC-like"/>
</dbReference>
<evidence type="ECO:0000256" key="3">
    <source>
        <dbReference type="ARBA" id="ARBA00023004"/>
    </source>
</evidence>
<protein>
    <recommendedName>
        <fullName evidence="5">Radical SAM core domain-containing protein</fullName>
    </recommendedName>
</protein>
<dbReference type="PROSITE" id="PS51918">
    <property type="entry name" value="RADICAL_SAM"/>
    <property type="match status" value="1"/>
</dbReference>
<evidence type="ECO:0000256" key="4">
    <source>
        <dbReference type="ARBA" id="ARBA00023014"/>
    </source>
</evidence>
<keyword evidence="1" id="KW-0949">S-adenosyl-L-methionine</keyword>
<keyword evidence="3" id="KW-0408">Iron</keyword>
<dbReference type="PANTHER" id="PTHR11228:SF7">
    <property type="entry name" value="PQQA PEPTIDE CYCLASE"/>
    <property type="match status" value="1"/>
</dbReference>
<dbReference type="InterPro" id="IPR013785">
    <property type="entry name" value="Aldolase_TIM"/>
</dbReference>
<reference evidence="7" key="1">
    <citation type="submission" date="2017-09" db="EMBL/GenBank/DDBJ databases">
        <title>Depth-based differentiation of microbial function through sediment-hosted aquifers and enrichment of novel symbionts in the deep terrestrial subsurface.</title>
        <authorList>
            <person name="Probst A.J."/>
            <person name="Ladd B."/>
            <person name="Jarett J.K."/>
            <person name="Geller-Mcgrath D.E."/>
            <person name="Sieber C.M.K."/>
            <person name="Emerson J.B."/>
            <person name="Anantharaman K."/>
            <person name="Thomas B.C."/>
            <person name="Malmstrom R."/>
            <person name="Stieglmeier M."/>
            <person name="Klingl A."/>
            <person name="Woyke T."/>
            <person name="Ryan C.M."/>
            <person name="Banfield J.F."/>
        </authorList>
    </citation>
    <scope>NUCLEOTIDE SEQUENCE [LARGE SCALE GENOMIC DNA]</scope>
</reference>
<dbReference type="CDD" id="cd01335">
    <property type="entry name" value="Radical_SAM"/>
    <property type="match status" value="1"/>
</dbReference>
<dbReference type="InterPro" id="IPR058240">
    <property type="entry name" value="rSAM_sf"/>
</dbReference>
<dbReference type="InterPro" id="IPR007197">
    <property type="entry name" value="rSAM"/>
</dbReference>
<keyword evidence="2" id="KW-0479">Metal-binding</keyword>
<dbReference type="AlphaFoldDB" id="A0A2M7ZVA1"/>
<dbReference type="SFLD" id="SFLDG01067">
    <property type="entry name" value="SPASM/twitch_domain_containing"/>
    <property type="match status" value="1"/>
</dbReference>
<dbReference type="Pfam" id="PF04055">
    <property type="entry name" value="Radical_SAM"/>
    <property type="match status" value="1"/>
</dbReference>
<dbReference type="GO" id="GO:0051536">
    <property type="term" value="F:iron-sulfur cluster binding"/>
    <property type="evidence" value="ECO:0007669"/>
    <property type="project" value="UniProtKB-KW"/>
</dbReference>
<sequence length="76" mass="8522">MRILSTANQIKNFLGKEPLQSASLRVTMACNLRCKHCYSVAGNKLNDELSLQEIKRVIDELKQLGAIRIFFTGGEP</sequence>
<evidence type="ECO:0000259" key="5">
    <source>
        <dbReference type="PROSITE" id="PS51918"/>
    </source>
</evidence>
<gene>
    <name evidence="6" type="ORF">CO121_00880</name>
</gene>
<comment type="caution">
    <text evidence="6">The sequence shown here is derived from an EMBL/GenBank/DDBJ whole genome shotgun (WGS) entry which is preliminary data.</text>
</comment>
<keyword evidence="4" id="KW-0411">Iron-sulfur</keyword>
<dbReference type="SFLD" id="SFLDS00029">
    <property type="entry name" value="Radical_SAM"/>
    <property type="match status" value="1"/>
</dbReference>
<dbReference type="EMBL" id="PFUT01000018">
    <property type="protein sequence ID" value="PJB09260.1"/>
    <property type="molecule type" value="Genomic_DNA"/>
</dbReference>
<dbReference type="Proteomes" id="UP000229156">
    <property type="component" value="Unassembled WGS sequence"/>
</dbReference>
<dbReference type="SUPFAM" id="SSF102114">
    <property type="entry name" value="Radical SAM enzymes"/>
    <property type="match status" value="1"/>
</dbReference>
<feature type="domain" description="Radical SAM core" evidence="5">
    <location>
        <begin position="16"/>
        <end position="76"/>
    </location>
</feature>
<evidence type="ECO:0000256" key="1">
    <source>
        <dbReference type="ARBA" id="ARBA00022691"/>
    </source>
</evidence>
<feature type="non-terminal residue" evidence="6">
    <location>
        <position position="76"/>
    </location>
</feature>
<proteinExistence type="predicted"/>
<dbReference type="Gene3D" id="3.20.20.70">
    <property type="entry name" value="Aldolase class I"/>
    <property type="match status" value="1"/>
</dbReference>
<evidence type="ECO:0000256" key="2">
    <source>
        <dbReference type="ARBA" id="ARBA00022723"/>
    </source>
</evidence>
<dbReference type="PANTHER" id="PTHR11228">
    <property type="entry name" value="RADICAL SAM DOMAIN PROTEIN"/>
    <property type="match status" value="1"/>
</dbReference>
<accession>A0A2M7ZVA1</accession>
<organism evidence="6 7">
    <name type="scientific">bacterium (Candidatus Gribaldobacteria) CG_4_9_14_3_um_filter_36_15</name>
    <dbReference type="NCBI Taxonomy" id="2014269"/>
    <lineage>
        <taxon>Bacteria</taxon>
        <taxon>Candidatus Gribaldobacteria</taxon>
    </lineage>
</organism>
<evidence type="ECO:0000313" key="7">
    <source>
        <dbReference type="Proteomes" id="UP000229156"/>
    </source>
</evidence>
<evidence type="ECO:0000313" key="6">
    <source>
        <dbReference type="EMBL" id="PJB09260.1"/>
    </source>
</evidence>